<feature type="transmembrane region" description="Helical" evidence="13">
    <location>
        <begin position="7"/>
        <end position="27"/>
    </location>
</feature>
<organism evidence="15 16">
    <name type="scientific">Vibrio diabolicus</name>
    <dbReference type="NCBI Taxonomy" id="50719"/>
    <lineage>
        <taxon>Bacteria</taxon>
        <taxon>Pseudomonadati</taxon>
        <taxon>Pseudomonadota</taxon>
        <taxon>Gammaproteobacteria</taxon>
        <taxon>Vibrionales</taxon>
        <taxon>Vibrionaceae</taxon>
        <taxon>Vibrio</taxon>
        <taxon>Vibrio diabolicus subgroup</taxon>
    </lineage>
</organism>
<keyword evidence="7" id="KW-0274">FAD</keyword>
<keyword evidence="8 13" id="KW-1133">Transmembrane helix</keyword>
<name>A0AA92LX18_9VIBR</name>
<feature type="transmembrane region" description="Helical" evidence="13">
    <location>
        <begin position="144"/>
        <end position="161"/>
    </location>
</feature>
<dbReference type="Gene3D" id="3.40.50.80">
    <property type="entry name" value="Nucleotide-binding domain of ferredoxin-NADP reductase (FNR) module"/>
    <property type="match status" value="1"/>
</dbReference>
<dbReference type="Pfam" id="PF08022">
    <property type="entry name" value="FAD_binding_8"/>
    <property type="match status" value="1"/>
</dbReference>
<dbReference type="PRINTS" id="PR00410">
    <property type="entry name" value="PHEHYDRXLASE"/>
</dbReference>
<proteinExistence type="predicted"/>
<evidence type="ECO:0000256" key="9">
    <source>
        <dbReference type="ARBA" id="ARBA00023002"/>
    </source>
</evidence>
<keyword evidence="9" id="KW-0560">Oxidoreductase</keyword>
<dbReference type="GO" id="GO:0016020">
    <property type="term" value="C:membrane"/>
    <property type="evidence" value="ECO:0007669"/>
    <property type="project" value="UniProtKB-SubCell"/>
</dbReference>
<feature type="transmembrane region" description="Helical" evidence="13">
    <location>
        <begin position="173"/>
        <end position="193"/>
    </location>
</feature>
<evidence type="ECO:0000313" key="15">
    <source>
        <dbReference type="EMBL" id="QRG85948.1"/>
    </source>
</evidence>
<evidence type="ECO:0000256" key="3">
    <source>
        <dbReference type="ARBA" id="ARBA00022630"/>
    </source>
</evidence>
<comment type="subcellular location">
    <subcellularLocation>
        <location evidence="2">Membrane</location>
        <topology evidence="2">Multi-pass membrane protein</topology>
    </subcellularLocation>
</comment>
<dbReference type="Gene3D" id="2.40.30.10">
    <property type="entry name" value="Translation factors"/>
    <property type="match status" value="1"/>
</dbReference>
<keyword evidence="10" id="KW-0408">Iron</keyword>
<feature type="transmembrane region" description="Helical" evidence="13">
    <location>
        <begin position="39"/>
        <end position="59"/>
    </location>
</feature>
<dbReference type="Pfam" id="PF00175">
    <property type="entry name" value="NAD_binding_1"/>
    <property type="match status" value="1"/>
</dbReference>
<evidence type="ECO:0000256" key="6">
    <source>
        <dbReference type="ARBA" id="ARBA00022723"/>
    </source>
</evidence>
<dbReference type="InterPro" id="IPR017938">
    <property type="entry name" value="Riboflavin_synthase-like_b-brl"/>
</dbReference>
<dbReference type="InterPro" id="IPR017927">
    <property type="entry name" value="FAD-bd_FR_type"/>
</dbReference>
<comment type="cofactor">
    <cofactor evidence="1">
        <name>FAD</name>
        <dbReference type="ChEBI" id="CHEBI:57692"/>
    </cofactor>
</comment>
<evidence type="ECO:0000259" key="14">
    <source>
        <dbReference type="PROSITE" id="PS51384"/>
    </source>
</evidence>
<dbReference type="InterPro" id="IPR050415">
    <property type="entry name" value="MRET"/>
</dbReference>
<accession>A0AA92LX18</accession>
<dbReference type="PANTHER" id="PTHR47354">
    <property type="entry name" value="NADH OXIDOREDUCTASE HCR"/>
    <property type="match status" value="1"/>
</dbReference>
<keyword evidence="4 13" id="KW-0812">Transmembrane</keyword>
<dbReference type="PROSITE" id="PS51384">
    <property type="entry name" value="FAD_FR"/>
    <property type="match status" value="1"/>
</dbReference>
<dbReference type="CDD" id="cd06198">
    <property type="entry name" value="FNR_like_3"/>
    <property type="match status" value="1"/>
</dbReference>
<keyword evidence="11" id="KW-0411">Iron-sulfur</keyword>
<dbReference type="Proteomes" id="UP000596337">
    <property type="component" value="Chromosome 2"/>
</dbReference>
<reference evidence="15 16" key="1">
    <citation type="submission" date="2021-01" db="EMBL/GenBank/DDBJ databases">
        <title>Characterization of a novel blaVMB-2- harboring plasmid in Vibrio diabolicus.</title>
        <authorList>
            <person name="Liu M."/>
        </authorList>
    </citation>
    <scope>NUCLEOTIDE SEQUENCE [LARGE SCALE GENOMIC DNA]</scope>
    <source>
        <strain evidence="15 16">SLV18</strain>
    </source>
</reference>
<dbReference type="GO" id="GO:0050660">
    <property type="term" value="F:flavin adenine dinucleotide binding"/>
    <property type="evidence" value="ECO:0007669"/>
    <property type="project" value="TreeGrafter"/>
</dbReference>
<dbReference type="GO" id="GO:0051537">
    <property type="term" value="F:2 iron, 2 sulfur cluster binding"/>
    <property type="evidence" value="ECO:0007669"/>
    <property type="project" value="UniProtKB-KW"/>
</dbReference>
<sequence length="449" mass="51112">MKTVRNFVWMIIAAVSVLWWMSEPQLLSSTQFFQWRSALIQYSGVLSLALMSIAMVLALRLPVIEQWVHGMDKAYRVHKWLGIAGVSLGVIHWLMYKVPKWLVAAGWLEKPVKHTGAGPSGNNFVGFELWVKELRDIGLDLGEWGFYLLLVLLAVSLWTVVKYKPFKLSHRLMAVVYLMVALHSVLLIKHAYWGDPIHFIAFGFALMGSAAAVYSLFGFVGRANRYPAKVVSTRYFPQARVMELVLAPGINDQGKPWQGHKAGQFAYVRFGNEDPHPFTIVSGEHDPEVRFLIKELGDFTTNLYQRVKAGDEVVVEGPYGRLEFDVNKPQVWIAGGVGIASFFAILSSLKALKIHPPVHLFYCTRGLDSHLVDELWNAAHQAQVKLNVIDTAVSPRLNVERIAKECGDLSRYEFYFCGPEVFSRTLKKELEVYRFDTEHHYHEELFVMR</sequence>
<dbReference type="RefSeq" id="WP_203347932.1">
    <property type="nucleotide sequence ID" value="NZ_CANMIY010000009.1"/>
</dbReference>
<feature type="transmembrane region" description="Helical" evidence="13">
    <location>
        <begin position="80"/>
        <end position="96"/>
    </location>
</feature>
<dbReference type="Pfam" id="PF01794">
    <property type="entry name" value="Ferric_reduct"/>
    <property type="match status" value="1"/>
</dbReference>
<dbReference type="SUPFAM" id="SSF63380">
    <property type="entry name" value="Riboflavin synthase domain-like"/>
    <property type="match status" value="1"/>
</dbReference>
<evidence type="ECO:0000256" key="13">
    <source>
        <dbReference type="SAM" id="Phobius"/>
    </source>
</evidence>
<evidence type="ECO:0000256" key="7">
    <source>
        <dbReference type="ARBA" id="ARBA00022827"/>
    </source>
</evidence>
<dbReference type="InterPro" id="IPR039261">
    <property type="entry name" value="FNR_nucleotide-bd"/>
</dbReference>
<evidence type="ECO:0000313" key="16">
    <source>
        <dbReference type="Proteomes" id="UP000596337"/>
    </source>
</evidence>
<evidence type="ECO:0000256" key="11">
    <source>
        <dbReference type="ARBA" id="ARBA00023014"/>
    </source>
</evidence>
<dbReference type="AlphaFoldDB" id="A0AA92LX18"/>
<keyword evidence="12 13" id="KW-0472">Membrane</keyword>
<keyword evidence="6" id="KW-0479">Metal-binding</keyword>
<evidence type="ECO:0000256" key="1">
    <source>
        <dbReference type="ARBA" id="ARBA00001974"/>
    </source>
</evidence>
<feature type="transmembrane region" description="Helical" evidence="13">
    <location>
        <begin position="199"/>
        <end position="220"/>
    </location>
</feature>
<gene>
    <name evidence="15" type="ORF">JOS67_20200</name>
</gene>
<dbReference type="SUPFAM" id="SSF52343">
    <property type="entry name" value="Ferredoxin reductase-like, C-terminal NADP-linked domain"/>
    <property type="match status" value="1"/>
</dbReference>
<dbReference type="GO" id="GO:0016491">
    <property type="term" value="F:oxidoreductase activity"/>
    <property type="evidence" value="ECO:0007669"/>
    <property type="project" value="UniProtKB-KW"/>
</dbReference>
<evidence type="ECO:0000256" key="12">
    <source>
        <dbReference type="ARBA" id="ARBA00023136"/>
    </source>
</evidence>
<dbReference type="GO" id="GO:0046872">
    <property type="term" value="F:metal ion binding"/>
    <property type="evidence" value="ECO:0007669"/>
    <property type="project" value="UniProtKB-KW"/>
</dbReference>
<evidence type="ECO:0000256" key="8">
    <source>
        <dbReference type="ARBA" id="ARBA00022989"/>
    </source>
</evidence>
<feature type="domain" description="FAD-binding FR-type" evidence="14">
    <location>
        <begin position="223"/>
        <end position="325"/>
    </location>
</feature>
<dbReference type="EMBL" id="CP069197">
    <property type="protein sequence ID" value="QRG85948.1"/>
    <property type="molecule type" value="Genomic_DNA"/>
</dbReference>
<evidence type="ECO:0000256" key="4">
    <source>
        <dbReference type="ARBA" id="ARBA00022692"/>
    </source>
</evidence>
<evidence type="ECO:0000256" key="10">
    <source>
        <dbReference type="ARBA" id="ARBA00023004"/>
    </source>
</evidence>
<dbReference type="InterPro" id="IPR013112">
    <property type="entry name" value="FAD-bd_8"/>
</dbReference>
<evidence type="ECO:0000256" key="2">
    <source>
        <dbReference type="ARBA" id="ARBA00004141"/>
    </source>
</evidence>
<dbReference type="InterPro" id="IPR001433">
    <property type="entry name" value="OxRdtase_FAD/NAD-bd"/>
</dbReference>
<dbReference type="InterPro" id="IPR013130">
    <property type="entry name" value="Fe3_Rdtase_TM_dom"/>
</dbReference>
<evidence type="ECO:0000256" key="5">
    <source>
        <dbReference type="ARBA" id="ARBA00022714"/>
    </source>
</evidence>
<protein>
    <submittedName>
        <fullName evidence="15">Ferric reductase-like transmembrane domain-containing protein</fullName>
    </submittedName>
</protein>
<keyword evidence="5" id="KW-0001">2Fe-2S</keyword>
<dbReference type="PANTHER" id="PTHR47354:SF8">
    <property type="entry name" value="1,2-PHENYLACETYL-COA EPOXIDASE, SUBUNIT E"/>
    <property type="match status" value="1"/>
</dbReference>
<keyword evidence="3" id="KW-0285">Flavoprotein</keyword>